<dbReference type="EMBL" id="BA000012">
    <property type="protein sequence ID" value="BAB52628.1"/>
    <property type="molecule type" value="Genomic_DNA"/>
</dbReference>
<evidence type="ECO:0000313" key="1">
    <source>
        <dbReference type="EMBL" id="BAB52628.1"/>
    </source>
</evidence>
<accession>Q989R6</accession>
<evidence type="ECO:0000313" key="2">
    <source>
        <dbReference type="Proteomes" id="UP000000552"/>
    </source>
</evidence>
<reference evidence="1 2" key="1">
    <citation type="journal article" date="2000" name="DNA Res.">
        <title>Complete genome structure of the nitrogen-fixing symbiotic bacterium Mesorhizobium loti.</title>
        <authorList>
            <person name="Kaneko T."/>
            <person name="Nakamura Y."/>
            <person name="Sato S."/>
            <person name="Asamizu E."/>
            <person name="Kato T."/>
            <person name="Sasamoto S."/>
            <person name="Watanabe A."/>
            <person name="Idesawa K."/>
            <person name="Ishikawa A."/>
            <person name="Kawashima K."/>
            <person name="Kimura T."/>
            <person name="Kishida Y."/>
            <person name="Kiyokawa C."/>
            <person name="Kohara M."/>
            <person name="Matsumoto M."/>
            <person name="Matsuno A."/>
            <person name="Mochizuki Y."/>
            <person name="Nakayama S."/>
            <person name="Nakazaki N."/>
            <person name="Shimpo S."/>
            <person name="Sugimoto M."/>
            <person name="Takeuchi C."/>
            <person name="Yamada M."/>
            <person name="Tabata S."/>
        </authorList>
    </citation>
    <scope>NUCLEOTIDE SEQUENCE [LARGE SCALE GENOMIC DNA]</scope>
    <source>
        <strain evidence="2">LMG 29417 / CECT 9101 / MAFF 303099</strain>
    </source>
</reference>
<proteinExistence type="predicted"/>
<sequence>MAKVDDAIWRQLPRRIDEVALFSDGIENLVLHQACRLDIATALHRHVENKPVLINGAPKPVFLSTDGDGNFIEMPCVAELAGRSLPDIIWQSVCQIFQPKVARSGERR</sequence>
<dbReference type="HOGENOM" id="CLU_2194843_0_0_5"/>
<dbReference type="KEGG" id="mlo:mlr6313"/>
<organism evidence="1 2">
    <name type="scientific">Mesorhizobium japonicum (strain LMG 29417 / CECT 9101 / MAFF 303099)</name>
    <name type="common">Mesorhizobium loti (strain MAFF 303099)</name>
    <dbReference type="NCBI Taxonomy" id="266835"/>
    <lineage>
        <taxon>Bacteria</taxon>
        <taxon>Pseudomonadati</taxon>
        <taxon>Pseudomonadota</taxon>
        <taxon>Alphaproteobacteria</taxon>
        <taxon>Hyphomicrobiales</taxon>
        <taxon>Phyllobacteriaceae</taxon>
        <taxon>Mesorhizobium</taxon>
    </lineage>
</organism>
<dbReference type="Proteomes" id="UP000000552">
    <property type="component" value="Chromosome"/>
</dbReference>
<protein>
    <submittedName>
        <fullName evidence="1">Mlr6313 protein</fullName>
    </submittedName>
</protein>
<dbReference type="AlphaFoldDB" id="Q989R6"/>
<gene>
    <name evidence="1" type="ordered locus">mlr6313</name>
</gene>
<name>Q989R6_RHILO</name>